<gene>
    <name evidence="3" type="ORF">LAMI_0B01222G</name>
</gene>
<dbReference type="AlphaFoldDB" id="A0A1G4ITJ5"/>
<dbReference type="EMBL" id="LT598464">
    <property type="protein sequence ID" value="SCU80212.1"/>
    <property type="molecule type" value="Genomic_DNA"/>
</dbReference>
<evidence type="ECO:0000313" key="4">
    <source>
        <dbReference type="Proteomes" id="UP000191024"/>
    </source>
</evidence>
<keyword evidence="2" id="KW-0472">Membrane</keyword>
<keyword evidence="2" id="KW-1133">Transmembrane helix</keyword>
<evidence type="ECO:0000256" key="1">
    <source>
        <dbReference type="SAM" id="MobiDB-lite"/>
    </source>
</evidence>
<dbReference type="GO" id="GO:0015031">
    <property type="term" value="P:protein transport"/>
    <property type="evidence" value="ECO:0007669"/>
    <property type="project" value="TreeGrafter"/>
</dbReference>
<evidence type="ECO:0000313" key="3">
    <source>
        <dbReference type="EMBL" id="SCU80212.1"/>
    </source>
</evidence>
<dbReference type="PIRSF" id="PIRSF022909">
    <property type="entry name" value="UCP022909"/>
    <property type="match status" value="1"/>
</dbReference>
<dbReference type="STRING" id="1230905.A0A1G4ITJ5"/>
<organism evidence="3 4">
    <name type="scientific">Lachancea mirantina</name>
    <dbReference type="NCBI Taxonomy" id="1230905"/>
    <lineage>
        <taxon>Eukaryota</taxon>
        <taxon>Fungi</taxon>
        <taxon>Dikarya</taxon>
        <taxon>Ascomycota</taxon>
        <taxon>Saccharomycotina</taxon>
        <taxon>Saccharomycetes</taxon>
        <taxon>Saccharomycetales</taxon>
        <taxon>Saccharomycetaceae</taxon>
        <taxon>Lachancea</taxon>
    </lineage>
</organism>
<dbReference type="PANTHER" id="PTHR28199:SF1">
    <property type="entry name" value="PROCESSING OF GAS1 AND ALP PROTEIN 2"/>
    <property type="match status" value="1"/>
</dbReference>
<accession>A0A1G4ITJ5</accession>
<dbReference type="OrthoDB" id="4227028at2759"/>
<name>A0A1G4ITJ5_9SACH</name>
<keyword evidence="4" id="KW-1185">Reference proteome</keyword>
<evidence type="ECO:0000256" key="2">
    <source>
        <dbReference type="SAM" id="Phobius"/>
    </source>
</evidence>
<keyword evidence="2" id="KW-0812">Transmembrane</keyword>
<feature type="region of interest" description="Disordered" evidence="1">
    <location>
        <begin position="108"/>
        <end position="127"/>
    </location>
</feature>
<reference evidence="3 4" key="1">
    <citation type="submission" date="2016-03" db="EMBL/GenBank/DDBJ databases">
        <authorList>
            <person name="Devillers H."/>
        </authorList>
    </citation>
    <scope>NUCLEOTIDE SEQUENCE [LARGE SCALE GENOMIC DNA]</scope>
    <source>
        <strain evidence="3">CBS 11717</strain>
    </source>
</reference>
<dbReference type="Pfam" id="PF07543">
    <property type="entry name" value="PGA2"/>
    <property type="match status" value="1"/>
</dbReference>
<feature type="transmembrane region" description="Helical" evidence="2">
    <location>
        <begin position="20"/>
        <end position="40"/>
    </location>
</feature>
<dbReference type="InterPro" id="IPR011431">
    <property type="entry name" value="Trafficking_Pga2"/>
</dbReference>
<feature type="compositionally biased region" description="Acidic residues" evidence="1">
    <location>
        <begin position="114"/>
        <end position="127"/>
    </location>
</feature>
<protein>
    <submittedName>
        <fullName evidence="3">LAMI_0B01222g1_1</fullName>
    </submittedName>
</protein>
<sequence>MEIVERVYNNVVDTFAGLDPLHVIRLVVIVGGYIMMRNVAQKYLAKKQLEHKLKESEAAKQNGQSVNDSTTELLDAADESDATFGWGKKTRKRVQKQQQLLEERLEELKRMQGEQDDDKDIEDLLEE</sequence>
<dbReference type="PANTHER" id="PTHR28199">
    <property type="entry name" value="PROCESSING OF GAS1 AND ALP PROTEIN 2"/>
    <property type="match status" value="1"/>
</dbReference>
<feature type="region of interest" description="Disordered" evidence="1">
    <location>
        <begin position="54"/>
        <end position="74"/>
    </location>
</feature>
<feature type="compositionally biased region" description="Polar residues" evidence="1">
    <location>
        <begin position="59"/>
        <end position="72"/>
    </location>
</feature>
<dbReference type="Proteomes" id="UP000191024">
    <property type="component" value="Chromosome B"/>
</dbReference>
<proteinExistence type="predicted"/>